<dbReference type="STRING" id="1206085.SAMN05443575_1739"/>
<keyword evidence="6" id="KW-0472">Membrane</keyword>
<dbReference type="Gene3D" id="3.40.50.11820">
    <property type="match status" value="1"/>
</dbReference>
<dbReference type="Gene3D" id="3.90.550.10">
    <property type="entry name" value="Spore Coat Polysaccharide Biosynthesis Protein SpsA, Chain A"/>
    <property type="match status" value="1"/>
</dbReference>
<dbReference type="GO" id="GO:0016758">
    <property type="term" value="F:hexosyltransferase activity"/>
    <property type="evidence" value="ECO:0007669"/>
    <property type="project" value="UniProtKB-ARBA"/>
</dbReference>
<dbReference type="InterPro" id="IPR043149">
    <property type="entry name" value="TagF_N"/>
</dbReference>
<evidence type="ECO:0000256" key="3">
    <source>
        <dbReference type="ARBA" id="ARBA00022475"/>
    </source>
</evidence>
<feature type="compositionally biased region" description="Basic and acidic residues" evidence="7">
    <location>
        <begin position="451"/>
        <end position="463"/>
    </location>
</feature>
<dbReference type="CDD" id="cd00761">
    <property type="entry name" value="Glyco_tranf_GTA_type"/>
    <property type="match status" value="1"/>
</dbReference>
<accession>A0A1M5I3X8</accession>
<keyword evidence="4 9" id="KW-0808">Transferase</keyword>
<dbReference type="PANTHER" id="PTHR22916:SF3">
    <property type="entry name" value="UDP-GLCNAC:BETAGAL BETA-1,3-N-ACETYLGLUCOSAMINYLTRANSFERASE-LIKE PROTEIN 1"/>
    <property type="match status" value="1"/>
</dbReference>
<dbReference type="Pfam" id="PF00535">
    <property type="entry name" value="Glycos_transf_2"/>
    <property type="match status" value="1"/>
</dbReference>
<dbReference type="SUPFAM" id="SSF53448">
    <property type="entry name" value="Nucleotide-diphospho-sugar transferases"/>
    <property type="match status" value="1"/>
</dbReference>
<sequence length="916" mass="104878">MGTFASGSRGTITAVMPTYGVAEYLPEFLASIDRQSGDLTGVEFVFVDDGSPDDSAEIITDWIAQHPALDARLVRKENGGLSSARNAGLDVATGEWVTFPDPDDFFSPGYWAAMTTFVRSPKADKVHIVAGRFIYFNEDTATESDTHPLRFRFDEGTRVIDLGRHPYFIHVAANTGLFRREVMQQYDLRYDGRIQPVWEDGHLTARYLSKFERPRIAMIAEAQYFYRRRSDGSSLMDGQWRNPGKFLSVPRGWLDALRIAAAEHDGSAPPWIQNMVLYDIMGYFKQERRSPSPTAAVPRDVSDGFFELLAECLEHIDVDAVDAYRVTRIDVEIRNALRMYFKKCDPRPTTVFIDRMDSGRGLVRLHWFYTGDAPVEEFRARGFTVAPVFAKTRPCSFYGRTLLTERVVWLPSDGSLSVTLDGTRVPLRVGPVETRAMLVGPTAIRAGLVPDLDRDRDRPEPKPRPAGLRPALGRLKRDGLERIRDLRDEEQREQRRADNTVRLADTPYFRRKFAGAWLLIDRDSQAKDNAEHLYRWLRDNRPDVNAWFVLARESNDWDRLAKDGFRLLAHKSREHEIALLNCEHVVSSQIDGYITSPLPARLFGKDRVNTWHYTFLQHGVTKDDLSIWINPKPIELMITATPAERDAIVADTSPYIWGDHEVALTGFPRHDRLHRLATGEDGRDPKLILVMPTWRRGLVLDQVAGGNDRALRADFWSSEYARQWRTVIESQELHRLADEHGYRIAFVPHPNMQTYLDSSPLPDWVQVYRFRDVDIQQLLARSAALVTDYSSMGFEMAYIERPVVYFQFDQEDFFDGGHAYRRGTWRYETDGFGPVTTQADEAVAAVAAVMRRDGAAEPVYAERMRDTFPFRDGRCSQRTYDAIAAITKRMPYDERYLKLDPKSVLDGRPVAEELQH</sequence>
<feature type="domain" description="Glycosyltransferase 2-like" evidence="8">
    <location>
        <begin position="14"/>
        <end position="159"/>
    </location>
</feature>
<evidence type="ECO:0000256" key="7">
    <source>
        <dbReference type="SAM" id="MobiDB-lite"/>
    </source>
</evidence>
<dbReference type="EMBL" id="FQVU01000002">
    <property type="protein sequence ID" value="SHG22789.1"/>
    <property type="molecule type" value="Genomic_DNA"/>
</dbReference>
<reference evidence="9 10" key="1">
    <citation type="submission" date="2016-11" db="EMBL/GenBank/DDBJ databases">
        <authorList>
            <person name="Jaros S."/>
            <person name="Januszkiewicz K."/>
            <person name="Wedrychowicz H."/>
        </authorList>
    </citation>
    <scope>NUCLEOTIDE SEQUENCE [LARGE SCALE GENOMIC DNA]</scope>
    <source>
        <strain evidence="9 10">DSM 45627</strain>
    </source>
</reference>
<evidence type="ECO:0000256" key="1">
    <source>
        <dbReference type="ARBA" id="ARBA00004202"/>
    </source>
</evidence>
<evidence type="ECO:0000313" key="9">
    <source>
        <dbReference type="EMBL" id="SHG22789.1"/>
    </source>
</evidence>
<dbReference type="InterPro" id="IPR043148">
    <property type="entry name" value="TagF_C"/>
</dbReference>
<keyword evidence="3" id="KW-1003">Cell membrane</keyword>
<organism evidence="9 10">
    <name type="scientific">Jatrophihabitans endophyticus</name>
    <dbReference type="NCBI Taxonomy" id="1206085"/>
    <lineage>
        <taxon>Bacteria</taxon>
        <taxon>Bacillati</taxon>
        <taxon>Actinomycetota</taxon>
        <taxon>Actinomycetes</taxon>
        <taxon>Jatrophihabitantales</taxon>
        <taxon>Jatrophihabitantaceae</taxon>
        <taxon>Jatrophihabitans</taxon>
    </lineage>
</organism>
<evidence type="ECO:0000313" key="10">
    <source>
        <dbReference type="Proteomes" id="UP000186132"/>
    </source>
</evidence>
<keyword evidence="10" id="KW-1185">Reference proteome</keyword>
<dbReference type="OrthoDB" id="2676521at2"/>
<evidence type="ECO:0000259" key="8">
    <source>
        <dbReference type="Pfam" id="PF00535"/>
    </source>
</evidence>
<comment type="subcellular location">
    <subcellularLocation>
        <location evidence="1">Cell membrane</location>
        <topology evidence="1">Peripheral membrane protein</topology>
    </subcellularLocation>
</comment>
<evidence type="ECO:0000256" key="4">
    <source>
        <dbReference type="ARBA" id="ARBA00022679"/>
    </source>
</evidence>
<dbReference type="Gene3D" id="3.40.50.12580">
    <property type="match status" value="1"/>
</dbReference>
<dbReference type="SUPFAM" id="SSF53756">
    <property type="entry name" value="UDP-Glycosyltransferase/glycogen phosphorylase"/>
    <property type="match status" value="1"/>
</dbReference>
<evidence type="ECO:0000256" key="2">
    <source>
        <dbReference type="ARBA" id="ARBA00010488"/>
    </source>
</evidence>
<dbReference type="GO" id="GO:0019350">
    <property type="term" value="P:teichoic acid biosynthetic process"/>
    <property type="evidence" value="ECO:0007669"/>
    <property type="project" value="UniProtKB-KW"/>
</dbReference>
<comment type="similarity">
    <text evidence="2">Belongs to the CDP-glycerol glycerophosphotransferase family.</text>
</comment>
<dbReference type="PANTHER" id="PTHR22916">
    <property type="entry name" value="GLYCOSYLTRANSFERASE"/>
    <property type="match status" value="1"/>
</dbReference>
<dbReference type="InterPro" id="IPR001173">
    <property type="entry name" value="Glyco_trans_2-like"/>
</dbReference>
<evidence type="ECO:0000256" key="6">
    <source>
        <dbReference type="ARBA" id="ARBA00023136"/>
    </source>
</evidence>
<dbReference type="GO" id="GO:0047355">
    <property type="term" value="F:CDP-glycerol glycerophosphotransferase activity"/>
    <property type="evidence" value="ECO:0007669"/>
    <property type="project" value="InterPro"/>
</dbReference>
<evidence type="ECO:0000256" key="5">
    <source>
        <dbReference type="ARBA" id="ARBA00022944"/>
    </source>
</evidence>
<protein>
    <submittedName>
        <fullName evidence="9">CDP-glycerol glycerophosphotransferase, TagB/SpsB family</fullName>
    </submittedName>
</protein>
<dbReference type="RefSeq" id="WP_073388632.1">
    <property type="nucleotide sequence ID" value="NZ_FQVU01000002.1"/>
</dbReference>
<dbReference type="InterPro" id="IPR007554">
    <property type="entry name" value="Glycerophosphate_synth"/>
</dbReference>
<dbReference type="Proteomes" id="UP000186132">
    <property type="component" value="Unassembled WGS sequence"/>
</dbReference>
<dbReference type="GO" id="GO:0005886">
    <property type="term" value="C:plasma membrane"/>
    <property type="evidence" value="ECO:0007669"/>
    <property type="project" value="UniProtKB-SubCell"/>
</dbReference>
<dbReference type="Pfam" id="PF04464">
    <property type="entry name" value="Glyphos_transf"/>
    <property type="match status" value="1"/>
</dbReference>
<feature type="region of interest" description="Disordered" evidence="7">
    <location>
        <begin position="449"/>
        <end position="471"/>
    </location>
</feature>
<name>A0A1M5I3X8_9ACTN</name>
<proteinExistence type="inferred from homology"/>
<dbReference type="InterPro" id="IPR029044">
    <property type="entry name" value="Nucleotide-diphossugar_trans"/>
</dbReference>
<keyword evidence="5" id="KW-0777">Teichoic acid biosynthesis</keyword>
<gene>
    <name evidence="9" type="ORF">SAMN05443575_1739</name>
</gene>
<dbReference type="AlphaFoldDB" id="A0A1M5I3X8"/>